<protein>
    <submittedName>
        <fullName evidence="3">Uncharacterized protein</fullName>
    </submittedName>
</protein>
<dbReference type="Proteomes" id="UP000623467">
    <property type="component" value="Unassembled WGS sequence"/>
</dbReference>
<sequence>MVGRKWTTVAQEAFLYSQLPEYMSAASKGTIKAKKFLVGLNGEFLERLPVVQAPGVSLEDWGLQMLARLKTWMRYRASNRGQGAGTRREKGSLFKALKAPKGTRKLRPVEVYQKMYGEKVGAETSRRAEAAQVEGYGVSSEGAAAEGIAKQVAEGEAESEVTAKRRVLMSSMRWSAMDLYAQEPEDVKRAVEDRMTEINAETRGGINQLGGVASEVLKTMGEHTGWHFMLLAGGPMPNRGGAISIKSICYGTTAHGCDFQTSHATFTEGVKVPFSQYLKRAFGHEQRSARALKQEEDPFTSDGVEGLIPMEAVDGDHVPEEMNSGATVVSREKEGEDLARTKVAAGPPPRSSQAVASAVQESHATGGETAGISAPRDGSDFGSVASTLDLCSRSAWGEDDGTAFDGSLAFEDGGLSDPFGVSAFPGDDSFNVPALIDGPSSSLGASSFDAGSFGGFGPCDVTLGLDGLDESDVAALGPPASHTSPQFDARGEDIVRPQPRALHRGSAYAPSRDVGGSPGRSPTFEKSVLFMAFGKNRSAAGSSSLTHAGTTQDSRLRTGKATTGNIFGFPTLIPTPPVPRTGHGAPTAAAASLQKILDDMGSTTTPPPAQVPTPPPASTPPMPLRTAPPPLQGPTPPPAVRPAPPPASTRPVPPRTALPPTQVPTPPPPVRPAPPPASTPPVPPHTALPPIQVPTPPPPVRPAPPPASTPPVPPRTAPPPTQVPIPPPAAFIETRPAVNLLKAGKGGARGRGSGARGRGGAAGRGRGRPQKNAAPASIEEAEDVQPEAQSIDPPPSAPSTVPGVVLTGEAARAESARIHAAEKQLRANQIEGLRRSKAMEAKAATEAAEQERLAALRHNPAGGADLVLVTRPKRTHKGTFNPDGTPVLKQVKGRRGEVGASRVTRGEDPNVLQEKQDAELLEKLGKGKRKAAGAPAGMQERTTKRKKGGK</sequence>
<feature type="compositionally biased region" description="Pro residues" evidence="2">
    <location>
        <begin position="605"/>
        <end position="729"/>
    </location>
</feature>
<feature type="region of interest" description="Disordered" evidence="2">
    <location>
        <begin position="502"/>
        <end position="522"/>
    </location>
</feature>
<evidence type="ECO:0000313" key="3">
    <source>
        <dbReference type="EMBL" id="KAF7364446.1"/>
    </source>
</evidence>
<dbReference type="PRINTS" id="PR01217">
    <property type="entry name" value="PRICHEXTENSN"/>
</dbReference>
<dbReference type="PANTHER" id="PTHR13037">
    <property type="entry name" value="FORMIN"/>
    <property type="match status" value="1"/>
</dbReference>
<feature type="compositionally biased region" description="Basic and acidic residues" evidence="2">
    <location>
        <begin position="904"/>
        <end position="925"/>
    </location>
</feature>
<name>A0A8H6YUA2_9AGAR</name>
<feature type="compositionally biased region" description="Basic and acidic residues" evidence="2">
    <location>
        <begin position="330"/>
        <end position="340"/>
    </location>
</feature>
<reference evidence="3" key="1">
    <citation type="submission" date="2020-05" db="EMBL/GenBank/DDBJ databases">
        <title>Mycena genomes resolve the evolution of fungal bioluminescence.</title>
        <authorList>
            <person name="Tsai I.J."/>
        </authorList>
    </citation>
    <scope>NUCLEOTIDE SEQUENCE</scope>
    <source>
        <strain evidence="3">160909Yilan</strain>
    </source>
</reference>
<feature type="compositionally biased region" description="Gly residues" evidence="2">
    <location>
        <begin position="744"/>
        <end position="764"/>
    </location>
</feature>
<comment type="caution">
    <text evidence="3">The sequence shown here is derived from an EMBL/GenBank/DDBJ whole genome shotgun (WGS) entry which is preliminary data.</text>
</comment>
<feature type="region of interest" description="Disordered" evidence="2">
    <location>
        <begin position="539"/>
        <end position="803"/>
    </location>
</feature>
<dbReference type="EMBL" id="JACAZH010000007">
    <property type="protein sequence ID" value="KAF7364446.1"/>
    <property type="molecule type" value="Genomic_DNA"/>
</dbReference>
<organism evidence="3 4">
    <name type="scientific">Mycena sanguinolenta</name>
    <dbReference type="NCBI Taxonomy" id="230812"/>
    <lineage>
        <taxon>Eukaryota</taxon>
        <taxon>Fungi</taxon>
        <taxon>Dikarya</taxon>
        <taxon>Basidiomycota</taxon>
        <taxon>Agaricomycotina</taxon>
        <taxon>Agaricomycetes</taxon>
        <taxon>Agaricomycetidae</taxon>
        <taxon>Agaricales</taxon>
        <taxon>Marasmiineae</taxon>
        <taxon>Mycenaceae</taxon>
        <taxon>Mycena</taxon>
    </lineage>
</organism>
<feature type="compositionally biased region" description="Polar residues" evidence="2">
    <location>
        <begin position="539"/>
        <end position="553"/>
    </location>
</feature>
<dbReference type="OrthoDB" id="3054036at2759"/>
<feature type="region of interest" description="Disordered" evidence="2">
    <location>
        <begin position="314"/>
        <end position="379"/>
    </location>
</feature>
<gene>
    <name evidence="3" type="ORF">MSAN_01105700</name>
</gene>
<dbReference type="AlphaFoldDB" id="A0A8H6YUA2"/>
<feature type="region of interest" description="Disordered" evidence="2">
    <location>
        <begin position="870"/>
        <end position="950"/>
    </location>
</feature>
<proteinExistence type="predicted"/>
<evidence type="ECO:0000256" key="1">
    <source>
        <dbReference type="ARBA" id="ARBA00022581"/>
    </source>
</evidence>
<dbReference type="PANTHER" id="PTHR13037:SF24">
    <property type="entry name" value="POLYCOMB PROTEIN PCL-RELATED"/>
    <property type="match status" value="1"/>
</dbReference>
<feature type="compositionally biased region" description="Low complexity" evidence="2">
    <location>
        <begin position="351"/>
        <end position="360"/>
    </location>
</feature>
<keyword evidence="1" id="KW-0945">Host-virus interaction</keyword>
<evidence type="ECO:0000313" key="4">
    <source>
        <dbReference type="Proteomes" id="UP000623467"/>
    </source>
</evidence>
<evidence type="ECO:0000256" key="2">
    <source>
        <dbReference type="SAM" id="MobiDB-lite"/>
    </source>
</evidence>
<keyword evidence="4" id="KW-1185">Reference proteome</keyword>
<accession>A0A8H6YUA2</accession>